<feature type="domain" description="ParB-like N-terminal" evidence="3">
    <location>
        <begin position="27"/>
        <end position="113"/>
    </location>
</feature>
<keyword evidence="1" id="KW-0159">Chromosome partition</keyword>
<reference evidence="4" key="1">
    <citation type="submission" date="2019-08" db="EMBL/GenBank/DDBJ databases">
        <authorList>
            <person name="Kucharzyk K."/>
            <person name="Murdoch R.W."/>
            <person name="Higgins S."/>
            <person name="Loffler F."/>
        </authorList>
    </citation>
    <scope>NUCLEOTIDE SEQUENCE</scope>
</reference>
<evidence type="ECO:0000259" key="3">
    <source>
        <dbReference type="SMART" id="SM00470"/>
    </source>
</evidence>
<proteinExistence type="predicted"/>
<dbReference type="SUPFAM" id="SSF109709">
    <property type="entry name" value="KorB DNA-binding domain-like"/>
    <property type="match status" value="1"/>
</dbReference>
<dbReference type="GO" id="GO:0007059">
    <property type="term" value="P:chromosome segregation"/>
    <property type="evidence" value="ECO:0007669"/>
    <property type="project" value="UniProtKB-KW"/>
</dbReference>
<dbReference type="InterPro" id="IPR004437">
    <property type="entry name" value="ParB/RepB/Spo0J"/>
</dbReference>
<dbReference type="InterPro" id="IPR041468">
    <property type="entry name" value="HTH_ParB/Spo0J"/>
</dbReference>
<dbReference type="NCBIfam" id="TIGR00180">
    <property type="entry name" value="parB_part"/>
    <property type="match status" value="1"/>
</dbReference>
<feature type="compositionally biased region" description="Polar residues" evidence="2">
    <location>
        <begin position="216"/>
        <end position="227"/>
    </location>
</feature>
<evidence type="ECO:0000256" key="1">
    <source>
        <dbReference type="ARBA" id="ARBA00022829"/>
    </source>
</evidence>
<protein>
    <submittedName>
        <fullName evidence="4">Nucleoid occlusion protein</fullName>
    </submittedName>
</protein>
<sequence>MTIDPPKVSTNAQLVPQSPVGVSSKIEILKISEILPDSNQPRRYFDKQQLGELKDSIRANGIITPILYRVDGDNKVIVSGERRYKAASELGLEELPAQLVSGNYRVIALTENLQRNSLLPMEEARAIQDIINVSGLAQQDVAVQLGKAESTISEILKLNNLPSGIQEAAITSPLWSRNKLLKLSKLKDDKQQAEFKKMLEAIEKKEAAKKSRDSSSGEAGQKPTAQPENKIPKIDRRLTAFKGHIQKLRDRIKKDIEKISDAHFREVIEKEIRALLDEVSAYQKGKSEEN</sequence>
<dbReference type="Gene3D" id="1.10.10.2830">
    <property type="match status" value="1"/>
</dbReference>
<gene>
    <name evidence="4" type="primary">noc_3</name>
    <name evidence="4" type="ORF">SDC9_05698</name>
</gene>
<evidence type="ECO:0000313" key="4">
    <source>
        <dbReference type="EMBL" id="MPL60142.1"/>
    </source>
</evidence>
<dbReference type="SMART" id="SM00470">
    <property type="entry name" value="ParB"/>
    <property type="match status" value="1"/>
</dbReference>
<dbReference type="AlphaFoldDB" id="A0A644T1S3"/>
<dbReference type="Pfam" id="PF17762">
    <property type="entry name" value="HTH_ParB"/>
    <property type="match status" value="1"/>
</dbReference>
<feature type="compositionally biased region" description="Basic and acidic residues" evidence="2">
    <location>
        <begin position="206"/>
        <end position="215"/>
    </location>
</feature>
<dbReference type="PANTHER" id="PTHR33375">
    <property type="entry name" value="CHROMOSOME-PARTITIONING PROTEIN PARB-RELATED"/>
    <property type="match status" value="1"/>
</dbReference>
<dbReference type="Gene3D" id="3.90.1530.30">
    <property type="match status" value="1"/>
</dbReference>
<evidence type="ECO:0000256" key="2">
    <source>
        <dbReference type="SAM" id="MobiDB-lite"/>
    </source>
</evidence>
<dbReference type="GO" id="GO:0003677">
    <property type="term" value="F:DNA binding"/>
    <property type="evidence" value="ECO:0007669"/>
    <property type="project" value="InterPro"/>
</dbReference>
<dbReference type="GO" id="GO:0005694">
    <property type="term" value="C:chromosome"/>
    <property type="evidence" value="ECO:0007669"/>
    <property type="project" value="TreeGrafter"/>
</dbReference>
<dbReference type="EMBL" id="VSSQ01000011">
    <property type="protein sequence ID" value="MPL60142.1"/>
    <property type="molecule type" value="Genomic_DNA"/>
</dbReference>
<dbReference type="Pfam" id="PF02195">
    <property type="entry name" value="ParB_N"/>
    <property type="match status" value="1"/>
</dbReference>
<dbReference type="InterPro" id="IPR050336">
    <property type="entry name" value="Chromosome_partition/occlusion"/>
</dbReference>
<dbReference type="InterPro" id="IPR003115">
    <property type="entry name" value="ParB_N"/>
</dbReference>
<feature type="region of interest" description="Disordered" evidence="2">
    <location>
        <begin position="206"/>
        <end position="236"/>
    </location>
</feature>
<dbReference type="InterPro" id="IPR036086">
    <property type="entry name" value="ParB/Sulfiredoxin_sf"/>
</dbReference>
<dbReference type="SUPFAM" id="SSF110849">
    <property type="entry name" value="ParB/Sulfiredoxin"/>
    <property type="match status" value="1"/>
</dbReference>
<organism evidence="4">
    <name type="scientific">bioreactor metagenome</name>
    <dbReference type="NCBI Taxonomy" id="1076179"/>
    <lineage>
        <taxon>unclassified sequences</taxon>
        <taxon>metagenomes</taxon>
        <taxon>ecological metagenomes</taxon>
    </lineage>
</organism>
<comment type="caution">
    <text evidence="4">The sequence shown here is derived from an EMBL/GenBank/DDBJ whole genome shotgun (WGS) entry which is preliminary data.</text>
</comment>
<accession>A0A644T1S3</accession>
<name>A0A644T1S3_9ZZZZ</name>
<dbReference type="PANTHER" id="PTHR33375:SF1">
    <property type="entry name" value="CHROMOSOME-PARTITIONING PROTEIN PARB-RELATED"/>
    <property type="match status" value="1"/>
</dbReference>